<sequence length="96" mass="10039">MNIEMIEDDAVSPAELMVQLGLLDDDAKGTLHQMSLIIIATLLGKTGTVILMSDIKGDGVAQIIAAGNPALVPPLLYTASEAADAMFKRPAESTSQ</sequence>
<reference evidence="1" key="1">
    <citation type="submission" date="2020-05" db="EMBL/GenBank/DDBJ databases">
        <authorList>
            <person name="Chiriac C."/>
            <person name="Salcher M."/>
            <person name="Ghai R."/>
            <person name="Kavagutti S V."/>
        </authorList>
    </citation>
    <scope>NUCLEOTIDE SEQUENCE</scope>
</reference>
<dbReference type="EMBL" id="LR797820">
    <property type="protein sequence ID" value="CAB4241149.1"/>
    <property type="molecule type" value="Genomic_DNA"/>
</dbReference>
<proteinExistence type="predicted"/>
<protein>
    <submittedName>
        <fullName evidence="1">Uncharacterized protein</fullName>
    </submittedName>
</protein>
<name>A0A6J5TAH4_9CAUD</name>
<evidence type="ECO:0000313" key="2">
    <source>
        <dbReference type="EMBL" id="CAB5218970.1"/>
    </source>
</evidence>
<accession>A0A6J5TAH4</accession>
<organism evidence="1">
    <name type="scientific">uncultured Caudovirales phage</name>
    <dbReference type="NCBI Taxonomy" id="2100421"/>
    <lineage>
        <taxon>Viruses</taxon>
        <taxon>Duplodnaviria</taxon>
        <taxon>Heunggongvirae</taxon>
        <taxon>Uroviricota</taxon>
        <taxon>Caudoviricetes</taxon>
        <taxon>Peduoviridae</taxon>
        <taxon>Maltschvirus</taxon>
        <taxon>Maltschvirus maltsch</taxon>
    </lineage>
</organism>
<dbReference type="EMBL" id="LR798273">
    <property type="protein sequence ID" value="CAB5218970.1"/>
    <property type="molecule type" value="Genomic_DNA"/>
</dbReference>
<evidence type="ECO:0000313" key="1">
    <source>
        <dbReference type="EMBL" id="CAB4241149.1"/>
    </source>
</evidence>
<gene>
    <name evidence="2" type="ORF">UFOVP228_13</name>
    <name evidence="1" type="ORF">UFOVP47_89</name>
</gene>